<accession>A0ABW1RNF4</accession>
<gene>
    <name evidence="1" type="ORF">ACFQAV_07275</name>
</gene>
<comment type="caution">
    <text evidence="1">The sequence shown here is derived from an EMBL/GenBank/DDBJ whole genome shotgun (WGS) entry which is preliminary data.</text>
</comment>
<name>A0ABW1RNF4_9LACO</name>
<dbReference type="RefSeq" id="WP_137610331.1">
    <property type="nucleotide sequence ID" value="NZ_BJDF01000001.1"/>
</dbReference>
<evidence type="ECO:0008006" key="3">
    <source>
        <dbReference type="Google" id="ProtNLM"/>
    </source>
</evidence>
<evidence type="ECO:0000313" key="1">
    <source>
        <dbReference type="EMBL" id="MFC6176637.1"/>
    </source>
</evidence>
<evidence type="ECO:0000313" key="2">
    <source>
        <dbReference type="Proteomes" id="UP001596288"/>
    </source>
</evidence>
<organism evidence="1 2">
    <name type="scientific">Companilactobacillus huachuanensis</name>
    <dbReference type="NCBI Taxonomy" id="2559914"/>
    <lineage>
        <taxon>Bacteria</taxon>
        <taxon>Bacillati</taxon>
        <taxon>Bacillota</taxon>
        <taxon>Bacilli</taxon>
        <taxon>Lactobacillales</taxon>
        <taxon>Lactobacillaceae</taxon>
        <taxon>Companilactobacillus</taxon>
    </lineage>
</organism>
<reference evidence="2" key="1">
    <citation type="journal article" date="2019" name="Int. J. Syst. Evol. Microbiol.">
        <title>The Global Catalogue of Microorganisms (GCM) 10K type strain sequencing project: providing services to taxonomists for standard genome sequencing and annotation.</title>
        <authorList>
            <consortium name="The Broad Institute Genomics Platform"/>
            <consortium name="The Broad Institute Genome Sequencing Center for Infectious Disease"/>
            <person name="Wu L."/>
            <person name="Ma J."/>
        </authorList>
    </citation>
    <scope>NUCLEOTIDE SEQUENCE [LARGE SCALE GENOMIC DNA]</scope>
    <source>
        <strain evidence="2">CCM 8927</strain>
    </source>
</reference>
<dbReference type="EMBL" id="JBHSSF010000019">
    <property type="protein sequence ID" value="MFC6176637.1"/>
    <property type="molecule type" value="Genomic_DNA"/>
</dbReference>
<proteinExistence type="predicted"/>
<keyword evidence="2" id="KW-1185">Reference proteome</keyword>
<sequence>MGKFRIHTGADRIEKRIEAYYKQLTNPNTNYFIIDSSSSPEHNDVDFKFYSYQNKSNKQLHSGDLIIYRRSGSASEWGNEFYLYGAAEFGDIVREDFQTGNNLVTIKDPYLFSHHLMKENLRTFDWKFRQFNGKWSNFFNMNGITQISKEDFIGLLKRQKNLVPDEPDLSPEEESIAVKCYQAEKMESYFIDDKAKGIETFNAVNKFYSDKVKFNYHYKSALVADKNEADLITTRIVPWDDNKDIRLDSKNGICLTKIFSEAFKQGYFTFSDEGHILVSDVASGDPEVNKALKKYKNRKIYMNKEYSPNKKYLQYHREHVFLK</sequence>
<dbReference type="Proteomes" id="UP001596288">
    <property type="component" value="Unassembled WGS sequence"/>
</dbReference>
<protein>
    <recommendedName>
        <fullName evidence="3">HNH endonuclease</fullName>
    </recommendedName>
</protein>